<keyword evidence="3" id="KW-1185">Reference proteome</keyword>
<evidence type="ECO:0008006" key="4">
    <source>
        <dbReference type="Google" id="ProtNLM"/>
    </source>
</evidence>
<name>A0A975U062_9PROT</name>
<evidence type="ECO:0000256" key="1">
    <source>
        <dbReference type="SAM" id="Phobius"/>
    </source>
</evidence>
<dbReference type="Proteomes" id="UP000694001">
    <property type="component" value="Chromosome"/>
</dbReference>
<keyword evidence="1" id="KW-0812">Transmembrane</keyword>
<protein>
    <recommendedName>
        <fullName evidence="4">DUF4239 domain-containing protein</fullName>
    </recommendedName>
</protein>
<evidence type="ECO:0000313" key="3">
    <source>
        <dbReference type="Proteomes" id="UP000694001"/>
    </source>
</evidence>
<dbReference type="Pfam" id="PF14023">
    <property type="entry name" value="Bestrophin-like"/>
    <property type="match status" value="1"/>
</dbReference>
<dbReference type="InterPro" id="IPR025333">
    <property type="entry name" value="DUF4239"/>
</dbReference>
<proteinExistence type="predicted"/>
<keyword evidence="1" id="KW-0472">Membrane</keyword>
<dbReference type="KEGG" id="elio:KO353_08145"/>
<feature type="transmembrane region" description="Helical" evidence="1">
    <location>
        <begin position="110"/>
        <end position="130"/>
    </location>
</feature>
<feature type="transmembrane region" description="Helical" evidence="1">
    <location>
        <begin position="136"/>
        <end position="155"/>
    </location>
</feature>
<sequence length="183" mass="20087">MVLAEANAIGTAWLRAEVIGGEEGERMQRLLADYAEVRIQVYRDIRTRADGDRLDAETAKLQGELWGIAAGVARANPTAVTGLMLSALNEMFDLATTQKRFFAERVPAHILRLLLWTSILAVGALGYTFGVNGSRQAVMSVLLLVLWSSSLVLIVDINRPRQGAVTVSHAPIEWTLESFGPRR</sequence>
<dbReference type="AlphaFoldDB" id="A0A975U062"/>
<organism evidence="2 3">
    <name type="scientific">Elioraea tepida</name>
    <dbReference type="NCBI Taxonomy" id="2843330"/>
    <lineage>
        <taxon>Bacteria</taxon>
        <taxon>Pseudomonadati</taxon>
        <taxon>Pseudomonadota</taxon>
        <taxon>Alphaproteobacteria</taxon>
        <taxon>Acetobacterales</taxon>
        <taxon>Elioraeaceae</taxon>
        <taxon>Elioraea</taxon>
    </lineage>
</organism>
<keyword evidence="1" id="KW-1133">Transmembrane helix</keyword>
<reference evidence="2" key="1">
    <citation type="submission" date="2021-06" db="EMBL/GenBank/DDBJ databases">
        <title>Elioraea tepida, sp. nov., a moderately thermophilic aerobic anoxygenic phototrophic bacterium isolated from an alkaline siliceous hot spring mat community in Yellowstone National Park, WY, USA.</title>
        <authorList>
            <person name="Saini M.K."/>
            <person name="Yoshida S."/>
            <person name="Sebastian A."/>
            <person name="Hirose S."/>
            <person name="Hara E."/>
            <person name="Tamaki H."/>
            <person name="Soulier N.T."/>
            <person name="Albert I."/>
            <person name="Hanada S."/>
            <person name="Bryant D.A."/>
            <person name="Tank M."/>
        </authorList>
    </citation>
    <scope>NUCLEOTIDE SEQUENCE</scope>
    <source>
        <strain evidence="2">MS-P2</strain>
    </source>
</reference>
<evidence type="ECO:0000313" key="2">
    <source>
        <dbReference type="EMBL" id="QXM23323.1"/>
    </source>
</evidence>
<accession>A0A975U062</accession>
<dbReference type="EMBL" id="CP076448">
    <property type="protein sequence ID" value="QXM23323.1"/>
    <property type="molecule type" value="Genomic_DNA"/>
</dbReference>
<gene>
    <name evidence="2" type="ORF">KO353_08145</name>
</gene>
<dbReference type="RefSeq" id="WP_218284183.1">
    <property type="nucleotide sequence ID" value="NZ_CP076448.1"/>
</dbReference>